<feature type="coiled-coil region" evidence="1">
    <location>
        <begin position="7"/>
        <end position="45"/>
    </location>
</feature>
<keyword evidence="1" id="KW-0175">Coiled coil</keyword>
<keyword evidence="3" id="KW-1185">Reference proteome</keyword>
<proteinExistence type="predicted"/>
<organism evidence="2 3">
    <name type="scientific">Metabacillus niabensis</name>
    <dbReference type="NCBI Taxonomy" id="324854"/>
    <lineage>
        <taxon>Bacteria</taxon>
        <taxon>Bacillati</taxon>
        <taxon>Bacillota</taxon>
        <taxon>Bacilli</taxon>
        <taxon>Bacillales</taxon>
        <taxon>Bacillaceae</taxon>
        <taxon>Metabacillus</taxon>
    </lineage>
</organism>
<evidence type="ECO:0000313" key="2">
    <source>
        <dbReference type="EMBL" id="MDQ0226626.1"/>
    </source>
</evidence>
<sequence>MSLANTLDTLQDLISSKENDIEEKIQRLKQASRELSVEQNHLLQEITQIIDPNLGREWTGKRATRFESYRMEAYLAIKDIGIEAYDRYKQEIENKITSLEQIQLYLQTTKAIAYEAEHLVKNNEDDAVVEEKVSELKRRLG</sequence>
<dbReference type="RefSeq" id="WP_174880783.1">
    <property type="nucleotide sequence ID" value="NZ_CADEPK010000249.1"/>
</dbReference>
<dbReference type="EMBL" id="JAUSTZ010000006">
    <property type="protein sequence ID" value="MDQ0226626.1"/>
    <property type="molecule type" value="Genomic_DNA"/>
</dbReference>
<accession>A0ABT9Z449</accession>
<name>A0ABT9Z449_9BACI</name>
<protein>
    <submittedName>
        <fullName evidence="2">Uncharacterized protein YukE</fullName>
    </submittedName>
</protein>
<dbReference type="Proteomes" id="UP001232245">
    <property type="component" value="Unassembled WGS sequence"/>
</dbReference>
<reference evidence="2 3" key="1">
    <citation type="submission" date="2023-07" db="EMBL/GenBank/DDBJ databases">
        <title>Genomic Encyclopedia of Type Strains, Phase IV (KMG-IV): sequencing the most valuable type-strain genomes for metagenomic binning, comparative biology and taxonomic classification.</title>
        <authorList>
            <person name="Goeker M."/>
        </authorList>
    </citation>
    <scope>NUCLEOTIDE SEQUENCE [LARGE SCALE GENOMIC DNA]</scope>
    <source>
        <strain evidence="2 3">DSM 17723</strain>
    </source>
</reference>
<evidence type="ECO:0000256" key="1">
    <source>
        <dbReference type="SAM" id="Coils"/>
    </source>
</evidence>
<evidence type="ECO:0000313" key="3">
    <source>
        <dbReference type="Proteomes" id="UP001232245"/>
    </source>
</evidence>
<gene>
    <name evidence="2" type="ORF">J2S02_002971</name>
</gene>
<comment type="caution">
    <text evidence="2">The sequence shown here is derived from an EMBL/GenBank/DDBJ whole genome shotgun (WGS) entry which is preliminary data.</text>
</comment>